<dbReference type="Gene3D" id="3.30.457.50">
    <property type="entry name" value="Chromosome segregation protein Spc25"/>
    <property type="match status" value="1"/>
</dbReference>
<evidence type="ECO:0000256" key="4">
    <source>
        <dbReference type="ARBA" id="ARBA00022776"/>
    </source>
</evidence>
<dbReference type="PANTHER" id="PTHR14281:SF0">
    <property type="entry name" value="KINETOCHORE PROTEIN SPC25"/>
    <property type="match status" value="1"/>
</dbReference>
<keyword evidence="9" id="KW-0539">Nucleus</keyword>
<accession>A0A0C9VDQ3</accession>
<keyword evidence="2 9" id="KW-0158">Chromosome</keyword>
<comment type="subcellular location">
    <subcellularLocation>
        <location evidence="9">Nucleus</location>
    </subcellularLocation>
    <subcellularLocation>
        <location evidence="9">Chromosome</location>
        <location evidence="9">Centromere</location>
        <location evidence="9">Kinetochore</location>
    </subcellularLocation>
</comment>
<feature type="coiled-coil region" evidence="10">
    <location>
        <begin position="62"/>
        <end position="124"/>
    </location>
</feature>
<evidence type="ECO:0000313" key="12">
    <source>
        <dbReference type="EMBL" id="KIJ45189.1"/>
    </source>
</evidence>
<dbReference type="GO" id="GO:0007059">
    <property type="term" value="P:chromosome segregation"/>
    <property type="evidence" value="ECO:0007669"/>
    <property type="project" value="InterPro"/>
</dbReference>
<dbReference type="GO" id="GO:0051301">
    <property type="term" value="P:cell division"/>
    <property type="evidence" value="ECO:0007669"/>
    <property type="project" value="UniProtKB-UniRule"/>
</dbReference>
<evidence type="ECO:0000256" key="1">
    <source>
        <dbReference type="ARBA" id="ARBA00006379"/>
    </source>
</evidence>
<dbReference type="GO" id="GO:0031262">
    <property type="term" value="C:Ndc80 complex"/>
    <property type="evidence" value="ECO:0007669"/>
    <property type="project" value="InterPro"/>
</dbReference>
<dbReference type="EMBL" id="KN837113">
    <property type="protein sequence ID" value="KIJ45189.1"/>
    <property type="molecule type" value="Genomic_DNA"/>
</dbReference>
<evidence type="ECO:0000313" key="13">
    <source>
        <dbReference type="Proteomes" id="UP000054279"/>
    </source>
</evidence>
<evidence type="ECO:0000259" key="11">
    <source>
        <dbReference type="Pfam" id="PF08234"/>
    </source>
</evidence>
<sequence length="247" mass="28891">MYARAPQPISLAEILAQPQPTIDLRLEEFEKSSQLFLDAVKNYTRRAVEEITKRRDADASRVQKDNETKKRLELEVAEWKEKEVELLKTMEREQAERKDAESSVNALRRQYNSAKDKSQKVDVEIQQVKVSIEALRHERKKENAVLDRQASHQRPELKVLESKLHFTVQGVQKDMLLVRFTQIDPSDPERDFSVVIDVSKQNYRVPTASPMIPTLPLLVDELNETREFYRFIKKVRQSFIDMARGRA</sequence>
<protein>
    <recommendedName>
        <fullName evidence="9">Kinetochore protein SPC25</fullName>
    </recommendedName>
</protein>
<dbReference type="Pfam" id="PF08234">
    <property type="entry name" value="Spindle_Spc25"/>
    <property type="match status" value="1"/>
</dbReference>
<name>A0A0C9VDQ3_SPHS4</name>
<dbReference type="AlphaFoldDB" id="A0A0C9VDQ3"/>
<evidence type="ECO:0000256" key="7">
    <source>
        <dbReference type="ARBA" id="ARBA00023306"/>
    </source>
</evidence>
<proteinExistence type="inferred from homology"/>
<keyword evidence="5 9" id="KW-0995">Kinetochore</keyword>
<evidence type="ECO:0000256" key="6">
    <source>
        <dbReference type="ARBA" id="ARBA00023054"/>
    </source>
</evidence>
<dbReference type="HOGENOM" id="CLU_093947_0_0_1"/>
<dbReference type="CDD" id="cd23784">
    <property type="entry name" value="RWD_Spc25"/>
    <property type="match status" value="1"/>
</dbReference>
<keyword evidence="7 9" id="KW-0131">Cell cycle</keyword>
<dbReference type="OrthoDB" id="4056921at2759"/>
<evidence type="ECO:0000256" key="9">
    <source>
        <dbReference type="RuleBase" id="RU367150"/>
    </source>
</evidence>
<keyword evidence="4 9" id="KW-0498">Mitosis</keyword>
<reference evidence="12 13" key="1">
    <citation type="submission" date="2014-06" db="EMBL/GenBank/DDBJ databases">
        <title>Evolutionary Origins and Diversification of the Mycorrhizal Mutualists.</title>
        <authorList>
            <consortium name="DOE Joint Genome Institute"/>
            <consortium name="Mycorrhizal Genomics Consortium"/>
            <person name="Kohler A."/>
            <person name="Kuo A."/>
            <person name="Nagy L.G."/>
            <person name="Floudas D."/>
            <person name="Copeland A."/>
            <person name="Barry K.W."/>
            <person name="Cichocki N."/>
            <person name="Veneault-Fourrey C."/>
            <person name="LaButti K."/>
            <person name="Lindquist E.A."/>
            <person name="Lipzen A."/>
            <person name="Lundell T."/>
            <person name="Morin E."/>
            <person name="Murat C."/>
            <person name="Riley R."/>
            <person name="Ohm R."/>
            <person name="Sun H."/>
            <person name="Tunlid A."/>
            <person name="Henrissat B."/>
            <person name="Grigoriev I.V."/>
            <person name="Hibbett D.S."/>
            <person name="Martin F."/>
        </authorList>
    </citation>
    <scope>NUCLEOTIDE SEQUENCE [LARGE SCALE GENOMIC DNA]</scope>
    <source>
        <strain evidence="12 13">SS14</strain>
    </source>
</reference>
<keyword evidence="13" id="KW-1185">Reference proteome</keyword>
<comment type="similarity">
    <text evidence="1 9">Belongs to the SPC25 family.</text>
</comment>
<dbReference type="InterPro" id="IPR045143">
    <property type="entry name" value="Spc25"/>
</dbReference>
<evidence type="ECO:0000256" key="3">
    <source>
        <dbReference type="ARBA" id="ARBA00022618"/>
    </source>
</evidence>
<keyword evidence="8 9" id="KW-0137">Centromere</keyword>
<comment type="subunit">
    <text evidence="9">Component of the NDC80 complex.</text>
</comment>
<keyword evidence="3 9" id="KW-0132">Cell division</keyword>
<evidence type="ECO:0000256" key="2">
    <source>
        <dbReference type="ARBA" id="ARBA00022454"/>
    </source>
</evidence>
<gene>
    <name evidence="12" type="ORF">M422DRAFT_30037</name>
</gene>
<dbReference type="PANTHER" id="PTHR14281">
    <property type="entry name" value="KINETOCHORE PROTEIN SPC25-RELATED"/>
    <property type="match status" value="1"/>
</dbReference>
<feature type="domain" description="Chromosome segregation protein Spc25 C-terminal" evidence="11">
    <location>
        <begin position="171"/>
        <end position="239"/>
    </location>
</feature>
<organism evidence="12 13">
    <name type="scientific">Sphaerobolus stellatus (strain SS14)</name>
    <dbReference type="NCBI Taxonomy" id="990650"/>
    <lineage>
        <taxon>Eukaryota</taxon>
        <taxon>Fungi</taxon>
        <taxon>Dikarya</taxon>
        <taxon>Basidiomycota</taxon>
        <taxon>Agaricomycotina</taxon>
        <taxon>Agaricomycetes</taxon>
        <taxon>Phallomycetidae</taxon>
        <taxon>Geastrales</taxon>
        <taxon>Sphaerobolaceae</taxon>
        <taxon>Sphaerobolus</taxon>
    </lineage>
</organism>
<evidence type="ECO:0000256" key="10">
    <source>
        <dbReference type="SAM" id="Coils"/>
    </source>
</evidence>
<comment type="function">
    <text evidence="9">Acts as a component of the essential kinetochore-associated NDC80 complex, which is required for chromosome segregation and spindle checkpoint activity.</text>
</comment>
<dbReference type="Proteomes" id="UP000054279">
    <property type="component" value="Unassembled WGS sequence"/>
</dbReference>
<dbReference type="GO" id="GO:0005634">
    <property type="term" value="C:nucleus"/>
    <property type="evidence" value="ECO:0007669"/>
    <property type="project" value="UniProtKB-SubCell"/>
</dbReference>
<evidence type="ECO:0000256" key="5">
    <source>
        <dbReference type="ARBA" id="ARBA00022838"/>
    </source>
</evidence>
<evidence type="ECO:0000256" key="8">
    <source>
        <dbReference type="ARBA" id="ARBA00023328"/>
    </source>
</evidence>
<keyword evidence="6 10" id="KW-0175">Coiled coil</keyword>
<dbReference type="InterPro" id="IPR013255">
    <property type="entry name" value="Spc25_C"/>
</dbReference>